<dbReference type="RefSeq" id="NP_001366654.1">
    <property type="nucleotide sequence ID" value="NM_001380883.2"/>
</dbReference>
<accession>Q9XX57</accession>
<protein>
    <submittedName>
        <fullName evidence="1">DAF-16/FOXO Controlled, germline Tumor affecting</fullName>
    </submittedName>
</protein>
<dbReference type="eggNOG" id="ENOG502TIGD">
    <property type="taxonomic scope" value="Eukaryota"/>
</dbReference>
<dbReference type="GeneID" id="180345"/>
<organism evidence="1 2">
    <name type="scientific">Caenorhabditis elegans</name>
    <dbReference type="NCBI Taxonomy" id="6239"/>
    <lineage>
        <taxon>Eukaryota</taxon>
        <taxon>Metazoa</taxon>
        <taxon>Ecdysozoa</taxon>
        <taxon>Nematoda</taxon>
        <taxon>Chromadorea</taxon>
        <taxon>Rhabditida</taxon>
        <taxon>Rhabditina</taxon>
        <taxon>Rhabditomorpha</taxon>
        <taxon>Rhabditoidea</taxon>
        <taxon>Rhabditidae</taxon>
        <taxon>Peloderinae</taxon>
        <taxon>Caenorhabditis</taxon>
    </lineage>
</organism>
<gene>
    <name evidence="1 3" type="primary">dct-16</name>
    <name evidence="1" type="ORF">CELE_Y38H6C.1</name>
    <name evidence="3" type="ORF">Y38H6C.1</name>
</gene>
<dbReference type="PhylomeDB" id="Q9XX57"/>
<dbReference type="OMA" id="AIIGKMF"/>
<dbReference type="InParanoid" id="Q9XX57"/>
<evidence type="ECO:0007829" key="4">
    <source>
        <dbReference type="PeptideAtlas" id="Q9XX57"/>
    </source>
</evidence>
<keyword evidence="2" id="KW-1185">Reference proteome</keyword>
<dbReference type="InterPro" id="IPR027913">
    <property type="entry name" value="DUF4473"/>
</dbReference>
<dbReference type="UCSC" id="Y38H6C.1.1">
    <property type="organism name" value="c. elegans"/>
</dbReference>
<name>Q9XX57_CAEEL</name>
<dbReference type="SMR" id="Q9XX57"/>
<keyword evidence="4" id="KW-1267">Proteomics identification</keyword>
<dbReference type="ExpressionAtlas" id="Q9XX57">
    <property type="expression patterns" value="baseline and differential"/>
</dbReference>
<proteinExistence type="evidence at protein level"/>
<dbReference type="Pfam" id="PF14747">
    <property type="entry name" value="DUF4473"/>
    <property type="match status" value="1"/>
</dbReference>
<dbReference type="Proteomes" id="UP000001940">
    <property type="component" value="Chromosome V"/>
</dbReference>
<dbReference type="CTD" id="180345"/>
<dbReference type="AlphaFoldDB" id="Q9XX57"/>
<evidence type="ECO:0000313" key="1">
    <source>
        <dbReference type="EMBL" id="CAA20981.1"/>
    </source>
</evidence>
<evidence type="ECO:0000313" key="2">
    <source>
        <dbReference type="Proteomes" id="UP000001940"/>
    </source>
</evidence>
<dbReference type="PaxDb" id="6239-Y38H6C.1a.1"/>
<dbReference type="PeptideAtlas" id="Q9XX57"/>
<dbReference type="AGR" id="WB:WBGene00012615"/>
<dbReference type="WormBase" id="Y38H6C.1a">
    <property type="protein sequence ID" value="CE19095"/>
    <property type="gene ID" value="WBGene00012615"/>
    <property type="gene designation" value="dct-16"/>
</dbReference>
<reference evidence="1 2" key="1">
    <citation type="journal article" date="1998" name="Science">
        <title>Genome sequence of the nematode C. elegans: a platform for investigating biology.</title>
        <authorList>
            <consortium name="The C. elegans sequencing consortium"/>
            <person name="Sulson J.E."/>
            <person name="Waterston R."/>
        </authorList>
    </citation>
    <scope>NUCLEOTIDE SEQUENCE [LARGE SCALE GENOMIC DNA]</scope>
    <source>
        <strain evidence="1 2">Bristol N2</strain>
    </source>
</reference>
<sequence>MAEKLAKAKEEMTAAGLSPESIEGILKIAATYKKKDDEPERDAATSLAIITKMIGETNEYIKGQSEADQKIYAVIIEKKKAELIEAAKKQ</sequence>
<dbReference type="STRING" id="6239.Y38H6C.1a.1"/>
<dbReference type="EMBL" id="BX284605">
    <property type="protein sequence ID" value="CAA20981.1"/>
    <property type="molecule type" value="Genomic_DNA"/>
</dbReference>
<dbReference type="OrthoDB" id="5794408at2759"/>
<dbReference type="Bgee" id="WBGene00012615">
    <property type="expression patterns" value="Expressed in adult organism and 4 other cell types or tissues"/>
</dbReference>
<dbReference type="FunCoup" id="Q9XX57">
    <property type="interactions" value="1587"/>
</dbReference>
<dbReference type="PANTHER" id="PTHR33272:SF2">
    <property type="entry name" value="DAF-16_FOXO CONTROLLED, GERMLINE TUMOR AFFECTING"/>
    <property type="match status" value="1"/>
</dbReference>
<dbReference type="PIR" id="T26691">
    <property type="entry name" value="T26691"/>
</dbReference>
<dbReference type="PANTHER" id="PTHR33272">
    <property type="entry name" value="PROTEIN CBG22877-RELATED"/>
    <property type="match status" value="1"/>
</dbReference>
<evidence type="ECO:0000313" key="3">
    <source>
        <dbReference type="WormBase" id="Y38H6C.1a"/>
    </source>
</evidence>